<evidence type="ECO:0000256" key="3">
    <source>
        <dbReference type="ARBA" id="ARBA00022801"/>
    </source>
</evidence>
<evidence type="ECO:0000313" key="7">
    <source>
        <dbReference type="Proteomes" id="UP001458880"/>
    </source>
</evidence>
<dbReference type="GO" id="GO:0005829">
    <property type="term" value="C:cytosol"/>
    <property type="evidence" value="ECO:0007669"/>
    <property type="project" value="TreeGrafter"/>
</dbReference>
<keyword evidence="2" id="KW-0479">Metal-binding</keyword>
<dbReference type="SUPFAM" id="SSF51556">
    <property type="entry name" value="Metallo-dependent hydrolases"/>
    <property type="match status" value="1"/>
</dbReference>
<proteinExistence type="predicted"/>
<reference evidence="6 7" key="1">
    <citation type="journal article" date="2024" name="BMC Genomics">
        <title>De novo assembly and annotation of Popillia japonica's genome with initial clues to its potential as an invasive pest.</title>
        <authorList>
            <person name="Cucini C."/>
            <person name="Boschi S."/>
            <person name="Funari R."/>
            <person name="Cardaioli E."/>
            <person name="Iannotti N."/>
            <person name="Marturano G."/>
            <person name="Paoli F."/>
            <person name="Bruttini M."/>
            <person name="Carapelli A."/>
            <person name="Frati F."/>
            <person name="Nardi F."/>
        </authorList>
    </citation>
    <scope>NUCLEOTIDE SEQUENCE [LARGE SCALE GENOMIC DNA]</scope>
    <source>
        <strain evidence="6">DMR45628</strain>
    </source>
</reference>
<evidence type="ECO:0000256" key="4">
    <source>
        <dbReference type="ARBA" id="ARBA00022833"/>
    </source>
</evidence>
<dbReference type="InterPro" id="IPR006680">
    <property type="entry name" value="Amidohydro-rel"/>
</dbReference>
<dbReference type="PANTHER" id="PTHR11271">
    <property type="entry name" value="GUANINE DEAMINASE"/>
    <property type="match status" value="1"/>
</dbReference>
<keyword evidence="3" id="KW-0378">Hydrolase</keyword>
<gene>
    <name evidence="6" type="ORF">QE152_g39060</name>
</gene>
<feature type="domain" description="Amidohydrolase-related" evidence="5">
    <location>
        <begin position="74"/>
        <end position="343"/>
    </location>
</feature>
<dbReference type="AlphaFoldDB" id="A0AAW1HVV6"/>
<evidence type="ECO:0000256" key="1">
    <source>
        <dbReference type="ARBA" id="ARBA00001947"/>
    </source>
</evidence>
<dbReference type="GO" id="GO:0046098">
    <property type="term" value="P:guanine metabolic process"/>
    <property type="evidence" value="ECO:0007669"/>
    <property type="project" value="TreeGrafter"/>
</dbReference>
<dbReference type="InterPro" id="IPR011059">
    <property type="entry name" value="Metal-dep_hydrolase_composite"/>
</dbReference>
<evidence type="ECO:0000256" key="2">
    <source>
        <dbReference type="ARBA" id="ARBA00022723"/>
    </source>
</evidence>
<protein>
    <submittedName>
        <fullName evidence="6">Amidohydrolase family</fullName>
    </submittedName>
</protein>
<dbReference type="Proteomes" id="UP001458880">
    <property type="component" value="Unassembled WGS sequence"/>
</dbReference>
<dbReference type="GO" id="GO:0008892">
    <property type="term" value="F:guanine deaminase activity"/>
    <property type="evidence" value="ECO:0007669"/>
    <property type="project" value="TreeGrafter"/>
</dbReference>
<organism evidence="6 7">
    <name type="scientific">Popillia japonica</name>
    <name type="common">Japanese beetle</name>
    <dbReference type="NCBI Taxonomy" id="7064"/>
    <lineage>
        <taxon>Eukaryota</taxon>
        <taxon>Metazoa</taxon>
        <taxon>Ecdysozoa</taxon>
        <taxon>Arthropoda</taxon>
        <taxon>Hexapoda</taxon>
        <taxon>Insecta</taxon>
        <taxon>Pterygota</taxon>
        <taxon>Neoptera</taxon>
        <taxon>Endopterygota</taxon>
        <taxon>Coleoptera</taxon>
        <taxon>Polyphaga</taxon>
        <taxon>Scarabaeiformia</taxon>
        <taxon>Scarabaeidae</taxon>
        <taxon>Rutelinae</taxon>
        <taxon>Popillia</taxon>
    </lineage>
</organism>
<comment type="cofactor">
    <cofactor evidence="1">
        <name>Zn(2+)</name>
        <dbReference type="ChEBI" id="CHEBI:29105"/>
    </cofactor>
</comment>
<name>A0AAW1HVV6_POPJA</name>
<evidence type="ECO:0000313" key="6">
    <source>
        <dbReference type="EMBL" id="KAK9680478.1"/>
    </source>
</evidence>
<dbReference type="PANTHER" id="PTHR11271:SF6">
    <property type="entry name" value="GUANINE DEAMINASE"/>
    <property type="match status" value="1"/>
</dbReference>
<dbReference type="InterPro" id="IPR051607">
    <property type="entry name" value="Metallo-dep_hydrolases"/>
</dbReference>
<dbReference type="EMBL" id="JASPKY010000892">
    <property type="protein sequence ID" value="KAK9680478.1"/>
    <property type="molecule type" value="Genomic_DNA"/>
</dbReference>
<keyword evidence="7" id="KW-1185">Reference proteome</keyword>
<sequence length="351" mass="38982">MICLLSNQIVEEIGPRMLEMLIIGNIIHCINFSEVQLIQNGYVLVKNGKIAEIGSSLPNQTEGSIVIHLTNSQILIPGLIDTHIHAPQYPNVGLGSDKTLLDWLLTYTYPTEAKYKDLVYSNTVYSALVRKTIAYGTTTACYFGSLFRESTLILTDAIIKYGQRALVGKINMILLAPDNYIESREKSISETRQFISDIKSKQNELILPVITPRFALSVDTDLMLQLAKIAKEEDVHIQSHISENIDEINSVQEQYKTDYATAYDNGGMLTNKTIMAHGIHLTDAELKLFKERGTSLSHCPASNTFLKSGLCDIRRIQKYEINVGLGTDVSGGASPSIIDAMRADLLQLLMP</sequence>
<accession>A0AAW1HVV6</accession>
<comment type="caution">
    <text evidence="6">The sequence shown here is derived from an EMBL/GenBank/DDBJ whole genome shotgun (WGS) entry which is preliminary data.</text>
</comment>
<evidence type="ECO:0000259" key="5">
    <source>
        <dbReference type="Pfam" id="PF01979"/>
    </source>
</evidence>
<dbReference type="SUPFAM" id="SSF51338">
    <property type="entry name" value="Composite domain of metallo-dependent hydrolases"/>
    <property type="match status" value="1"/>
</dbReference>
<dbReference type="GO" id="GO:0008270">
    <property type="term" value="F:zinc ion binding"/>
    <property type="evidence" value="ECO:0007669"/>
    <property type="project" value="TreeGrafter"/>
</dbReference>
<dbReference type="Pfam" id="PF01979">
    <property type="entry name" value="Amidohydro_1"/>
    <property type="match status" value="1"/>
</dbReference>
<keyword evidence="4" id="KW-0862">Zinc</keyword>
<dbReference type="Gene3D" id="3.20.20.140">
    <property type="entry name" value="Metal-dependent hydrolases"/>
    <property type="match status" value="1"/>
</dbReference>
<dbReference type="InterPro" id="IPR032466">
    <property type="entry name" value="Metal_Hydrolase"/>
</dbReference>